<reference evidence="1 2" key="1">
    <citation type="journal article" date="2015" name="Sci. Rep.">
        <title>Chromosome-level genome map provides insights into diverse defense mechanisms in the medicinal fungus Ganoderma sinense.</title>
        <authorList>
            <person name="Zhu Y."/>
            <person name="Xu J."/>
            <person name="Sun C."/>
            <person name="Zhou S."/>
            <person name="Xu H."/>
            <person name="Nelson D.R."/>
            <person name="Qian J."/>
            <person name="Song J."/>
            <person name="Luo H."/>
            <person name="Xiang L."/>
            <person name="Li Y."/>
            <person name="Xu Z."/>
            <person name="Ji A."/>
            <person name="Wang L."/>
            <person name="Lu S."/>
            <person name="Hayward A."/>
            <person name="Sun W."/>
            <person name="Li X."/>
            <person name="Schwartz D.C."/>
            <person name="Wang Y."/>
            <person name="Chen S."/>
        </authorList>
    </citation>
    <scope>NUCLEOTIDE SEQUENCE [LARGE SCALE GENOMIC DNA]</scope>
    <source>
        <strain evidence="1 2">ZZ0214-1</strain>
    </source>
</reference>
<name>A0A2G8S8G5_9APHY</name>
<comment type="caution">
    <text evidence="1">The sequence shown here is derived from an EMBL/GenBank/DDBJ whole genome shotgun (WGS) entry which is preliminary data.</text>
</comment>
<dbReference type="AlphaFoldDB" id="A0A2G8S8G5"/>
<sequence length="303" mass="34016">MSRPADLIAPPNLDAISSPVSLPRLQNAHISHSTSSVVHYLMAALDAPSLAWLDLTVYVSGGTLLLSDFPFFHAALHGSGVSLAIGLHAHNVPRAEWAQWTLTGFPATLPLSGVEEFHIQARQWDAPEGALPHFAAYMPQVSTLLIKNEPCDDDDDVGDGDNTEGHMELARVVARVLTSDRDGPVTVLFPHLAHLELIVSSIPLAFCELLARALAHREEGRRRRRRLRIRVDEELFDPFRWKMRWMGWREPEDRKTGIFDVDHVDVCEIADDFVDGSGGDEQRLGWGKWRDCVQRAAHEYWQE</sequence>
<evidence type="ECO:0000313" key="1">
    <source>
        <dbReference type="EMBL" id="PIL30027.1"/>
    </source>
</evidence>
<dbReference type="OrthoDB" id="2764078at2759"/>
<gene>
    <name evidence="1" type="ORF">GSI_07939</name>
</gene>
<evidence type="ECO:0000313" key="2">
    <source>
        <dbReference type="Proteomes" id="UP000230002"/>
    </source>
</evidence>
<proteinExistence type="predicted"/>
<organism evidence="1 2">
    <name type="scientific">Ganoderma sinense ZZ0214-1</name>
    <dbReference type="NCBI Taxonomy" id="1077348"/>
    <lineage>
        <taxon>Eukaryota</taxon>
        <taxon>Fungi</taxon>
        <taxon>Dikarya</taxon>
        <taxon>Basidiomycota</taxon>
        <taxon>Agaricomycotina</taxon>
        <taxon>Agaricomycetes</taxon>
        <taxon>Polyporales</taxon>
        <taxon>Polyporaceae</taxon>
        <taxon>Ganoderma</taxon>
    </lineage>
</organism>
<protein>
    <submittedName>
        <fullName evidence="1">Uncharacterized protein</fullName>
    </submittedName>
</protein>
<accession>A0A2G8S8G5</accession>
<dbReference type="Proteomes" id="UP000230002">
    <property type="component" value="Unassembled WGS sequence"/>
</dbReference>
<keyword evidence="2" id="KW-1185">Reference proteome</keyword>
<dbReference type="EMBL" id="AYKW01000017">
    <property type="protein sequence ID" value="PIL30027.1"/>
    <property type="molecule type" value="Genomic_DNA"/>
</dbReference>